<dbReference type="SUPFAM" id="SSF88713">
    <property type="entry name" value="Glycoside hydrolase/deacetylase"/>
    <property type="match status" value="1"/>
</dbReference>
<feature type="compositionally biased region" description="Basic and acidic residues" evidence="2">
    <location>
        <begin position="75"/>
        <end position="84"/>
    </location>
</feature>
<dbReference type="InterPro" id="IPR002509">
    <property type="entry name" value="NODB_dom"/>
</dbReference>
<dbReference type="Pfam" id="PF08239">
    <property type="entry name" value="SH3_3"/>
    <property type="match status" value="1"/>
</dbReference>
<evidence type="ECO:0000259" key="3">
    <source>
        <dbReference type="PROSITE" id="PS51677"/>
    </source>
</evidence>
<dbReference type="Gene3D" id="2.30.30.40">
    <property type="entry name" value="SH3 Domains"/>
    <property type="match status" value="1"/>
</dbReference>
<evidence type="ECO:0000313" key="5">
    <source>
        <dbReference type="Proteomes" id="UP000196475"/>
    </source>
</evidence>
<name>A0A1Y3PU63_9BACI</name>
<dbReference type="InterPro" id="IPR011330">
    <property type="entry name" value="Glyco_hydro/deAcase_b/a-brl"/>
</dbReference>
<dbReference type="GO" id="GO:0005975">
    <property type="term" value="P:carbohydrate metabolic process"/>
    <property type="evidence" value="ECO:0007669"/>
    <property type="project" value="InterPro"/>
</dbReference>
<protein>
    <recommendedName>
        <fullName evidence="3">NodB homology domain-containing protein</fullName>
    </recommendedName>
</protein>
<dbReference type="CDD" id="cd10966">
    <property type="entry name" value="CE4_yadE_5s"/>
    <property type="match status" value="1"/>
</dbReference>
<dbReference type="PROSITE" id="PS51677">
    <property type="entry name" value="NODB"/>
    <property type="match status" value="1"/>
</dbReference>
<feature type="region of interest" description="Disordered" evidence="2">
    <location>
        <begin position="69"/>
        <end position="101"/>
    </location>
</feature>
<dbReference type="PANTHER" id="PTHR34216">
    <property type="match status" value="1"/>
</dbReference>
<keyword evidence="1" id="KW-0732">Signal</keyword>
<dbReference type="InterPro" id="IPR003646">
    <property type="entry name" value="SH3-like_bac-type"/>
</dbReference>
<evidence type="ECO:0000313" key="4">
    <source>
        <dbReference type="EMBL" id="OUM90915.1"/>
    </source>
</evidence>
<dbReference type="Proteomes" id="UP000196475">
    <property type="component" value="Unassembled WGS sequence"/>
</dbReference>
<evidence type="ECO:0000256" key="1">
    <source>
        <dbReference type="ARBA" id="ARBA00022729"/>
    </source>
</evidence>
<reference evidence="5" key="1">
    <citation type="submission" date="2016-06" db="EMBL/GenBank/DDBJ databases">
        <authorList>
            <person name="Nascimento L."/>
            <person name="Pereira R.V."/>
            <person name="Martins L.F."/>
            <person name="Quaggio R.B."/>
            <person name="Silva A.M."/>
            <person name="Setubal J.C."/>
        </authorList>
    </citation>
    <scope>NUCLEOTIDE SEQUENCE [LARGE SCALE GENOMIC DNA]</scope>
</reference>
<accession>A0A1Y3PU63</accession>
<evidence type="ECO:0000256" key="2">
    <source>
        <dbReference type="SAM" id="MobiDB-lite"/>
    </source>
</evidence>
<feature type="compositionally biased region" description="Pro residues" evidence="2">
    <location>
        <begin position="89"/>
        <end position="99"/>
    </location>
</feature>
<dbReference type="EMBL" id="LZRT01000009">
    <property type="protein sequence ID" value="OUM90915.1"/>
    <property type="molecule type" value="Genomic_DNA"/>
</dbReference>
<feature type="domain" description="NodB homology" evidence="3">
    <location>
        <begin position="305"/>
        <end position="474"/>
    </location>
</feature>
<dbReference type="GO" id="GO:0016810">
    <property type="term" value="F:hydrolase activity, acting on carbon-nitrogen (but not peptide) bonds"/>
    <property type="evidence" value="ECO:0007669"/>
    <property type="project" value="InterPro"/>
</dbReference>
<dbReference type="AlphaFoldDB" id="A0A1Y3PU63"/>
<dbReference type="PANTHER" id="PTHR34216:SF13">
    <property type="entry name" value="XYLANASE_CHITIN DEACETYLASE"/>
    <property type="match status" value="1"/>
</dbReference>
<sequence length="474" mass="53424">MKAKQWLLGLMMITLIFSLSVLDVRWVTNQADGSADRIYAADRGMFPDAPAGAPPANKEDASMTRFASFGGPDANQDRVSEMPKNRQIPPAPNGKPPDAPRYITAWQKDVPIYDDRKPESHAVVGYLRKGQSLPFVKEYGENWYQIKFGNGFGYISKSDVQLAANIKLGNENRTNLKNSNTVVITQKRLDVYDNSSGKLVSFGVIEANRRYPIISRDKKWCKIDFGGRIGYIHHSAVKMDKGIPVLMYHHILKDKENKKFKHSSTTISDVAFATQMAYLHANGYEAITLADLEKYLKRSVNLPGKVVVLTFDDGLKSIYLYAYPVLKKYGLHASEFMITNRIPDQPVPFSPDTLQTIARIEMEEMKPVFEFHSHTHGLHSLDAKGKSAVLTSARATVKADIRKSQEMLNGTRYFAYPFGQYSQETIQILRELGFQMAFTTKPGRVNLGDPLLELKRLNVGPDVTYPRFIQMVSN</sequence>
<gene>
    <name evidence="4" type="ORF">BAA01_00345</name>
</gene>
<proteinExistence type="predicted"/>
<comment type="caution">
    <text evidence="4">The sequence shown here is derived from an EMBL/GenBank/DDBJ whole genome shotgun (WGS) entry which is preliminary data.</text>
</comment>
<dbReference type="InterPro" id="IPR051398">
    <property type="entry name" value="Polysacch_Deacetylase"/>
</dbReference>
<dbReference type="Pfam" id="PF01522">
    <property type="entry name" value="Polysacc_deac_1"/>
    <property type="match status" value="1"/>
</dbReference>
<organism evidence="4 5">
    <name type="scientific">Bacillus thermozeamaize</name>
    <dbReference type="NCBI Taxonomy" id="230954"/>
    <lineage>
        <taxon>Bacteria</taxon>
        <taxon>Bacillati</taxon>
        <taxon>Bacillota</taxon>
        <taxon>Bacilli</taxon>
        <taxon>Bacillales</taxon>
        <taxon>Bacillaceae</taxon>
        <taxon>Bacillus</taxon>
    </lineage>
</organism>
<dbReference type="Gene3D" id="3.20.20.370">
    <property type="entry name" value="Glycoside hydrolase/deacetylase"/>
    <property type="match status" value="1"/>
</dbReference>